<evidence type="ECO:0000313" key="1">
    <source>
        <dbReference type="EMBL" id="SVB21394.1"/>
    </source>
</evidence>
<name>A0A382C696_9ZZZZ</name>
<protein>
    <submittedName>
        <fullName evidence="1">Uncharacterized protein</fullName>
    </submittedName>
</protein>
<dbReference type="EMBL" id="UINC01032927">
    <property type="protein sequence ID" value="SVB21394.1"/>
    <property type="molecule type" value="Genomic_DNA"/>
</dbReference>
<accession>A0A382C696</accession>
<feature type="non-terminal residue" evidence="1">
    <location>
        <position position="1"/>
    </location>
</feature>
<reference evidence="1" key="1">
    <citation type="submission" date="2018-05" db="EMBL/GenBank/DDBJ databases">
        <authorList>
            <person name="Lanie J.A."/>
            <person name="Ng W.-L."/>
            <person name="Kazmierczak K.M."/>
            <person name="Andrzejewski T.M."/>
            <person name="Davidsen T.M."/>
            <person name="Wayne K.J."/>
            <person name="Tettelin H."/>
            <person name="Glass J.I."/>
            <person name="Rusch D."/>
            <person name="Podicherti R."/>
            <person name="Tsui H.-C.T."/>
            <person name="Winkler M.E."/>
        </authorList>
    </citation>
    <scope>NUCLEOTIDE SEQUENCE</scope>
</reference>
<proteinExistence type="predicted"/>
<dbReference type="AlphaFoldDB" id="A0A382C696"/>
<sequence length="105" mass="11255">HNYDDLDQNWLHLPFGGADDGVERLEEICRAIDEHGAEGRCLLVHREELNDVVCGVMGAWLLWSGLVPAGPQAISFAERLTGRPLGTAGREIVGLVASADPPIGA</sequence>
<gene>
    <name evidence="1" type="ORF">METZ01_LOCUS174248</name>
</gene>
<organism evidence="1">
    <name type="scientific">marine metagenome</name>
    <dbReference type="NCBI Taxonomy" id="408172"/>
    <lineage>
        <taxon>unclassified sequences</taxon>
        <taxon>metagenomes</taxon>
        <taxon>ecological metagenomes</taxon>
    </lineage>
</organism>